<gene>
    <name evidence="2" type="ORF">EI555_009201</name>
</gene>
<name>A0A4U1EPC8_MONMO</name>
<comment type="caution">
    <text evidence="2">The sequence shown here is derived from an EMBL/GenBank/DDBJ whole genome shotgun (WGS) entry which is preliminary data.</text>
</comment>
<evidence type="ECO:0000313" key="3">
    <source>
        <dbReference type="Proteomes" id="UP000308365"/>
    </source>
</evidence>
<protein>
    <submittedName>
        <fullName evidence="2">Uncharacterized protein</fullName>
    </submittedName>
</protein>
<dbReference type="AlphaFoldDB" id="A0A4U1EPC8"/>
<feature type="non-terminal residue" evidence="2">
    <location>
        <position position="462"/>
    </location>
</feature>
<proteinExistence type="predicted"/>
<organism evidence="2 3">
    <name type="scientific">Monodon monoceros</name>
    <name type="common">Narwhal</name>
    <name type="synonym">Ceratodon monodon</name>
    <dbReference type="NCBI Taxonomy" id="40151"/>
    <lineage>
        <taxon>Eukaryota</taxon>
        <taxon>Metazoa</taxon>
        <taxon>Chordata</taxon>
        <taxon>Craniata</taxon>
        <taxon>Vertebrata</taxon>
        <taxon>Euteleostomi</taxon>
        <taxon>Mammalia</taxon>
        <taxon>Eutheria</taxon>
        <taxon>Laurasiatheria</taxon>
        <taxon>Artiodactyla</taxon>
        <taxon>Whippomorpha</taxon>
        <taxon>Cetacea</taxon>
        <taxon>Odontoceti</taxon>
        <taxon>Monodontidae</taxon>
        <taxon>Monodon</taxon>
    </lineage>
</organism>
<accession>A0A4U1EPC8</accession>
<evidence type="ECO:0000256" key="1">
    <source>
        <dbReference type="SAM" id="MobiDB-lite"/>
    </source>
</evidence>
<dbReference type="Proteomes" id="UP000308365">
    <property type="component" value="Unassembled WGS sequence"/>
</dbReference>
<feature type="compositionally biased region" description="Acidic residues" evidence="1">
    <location>
        <begin position="387"/>
        <end position="444"/>
    </location>
</feature>
<feature type="compositionally biased region" description="Basic and acidic residues" evidence="1">
    <location>
        <begin position="340"/>
        <end position="351"/>
    </location>
</feature>
<evidence type="ECO:0000313" key="2">
    <source>
        <dbReference type="EMBL" id="TKC37947.1"/>
    </source>
</evidence>
<sequence length="462" mass="50211">ARSSTVNLASEKEWNMMGKFLRELGVCSLESGNVCETADHSLLEKSKVRSLFGTFHGKVLKSRIKGSVSLKVLGVSASSGKNPKCCGQTRRGLLGDAFGITAGATGTRLGSHEKELILLLWKGVDLANKNLGQLYEESSAMVCYSKFASLTIVVNFYATAVSCNSAFISSPQEQSPGGTQRRKEQHHYGDCTLGTAALAQITILSVTHIHVSQAVQRLMPFKDKNIAYSSISLVYNFRPTPVHIKFMNIYVSYHIITGKVKSSNLNLKGWGCDTELGASQLATGPAVIGLVNHRAKPRGGPMGWRTELRALSSWGQHIHLVLLASIKCISYLSMLTGHSKSGEGESYRHSADAAGYTSSHTKDAKREGEHMINKHLTHTKNDRQKDDDDGDGGDDGDDDEDNGDDDDDNGDHDRDDDGDGDDGDHDGDDDGDGDEDGDDDDDDGVVMVVMMMVMKMMVMVWM</sequence>
<feature type="region of interest" description="Disordered" evidence="1">
    <location>
        <begin position="339"/>
        <end position="444"/>
    </location>
</feature>
<feature type="compositionally biased region" description="Basic and acidic residues" evidence="1">
    <location>
        <begin position="360"/>
        <end position="372"/>
    </location>
</feature>
<dbReference type="EMBL" id="RWIC01001063">
    <property type="protein sequence ID" value="TKC37947.1"/>
    <property type="molecule type" value="Genomic_DNA"/>
</dbReference>
<feature type="non-terminal residue" evidence="2">
    <location>
        <position position="1"/>
    </location>
</feature>
<reference evidence="3" key="1">
    <citation type="journal article" date="2019" name="IScience">
        <title>Narwhal Genome Reveals Long-Term Low Genetic Diversity despite Current Large Abundance Size.</title>
        <authorList>
            <person name="Westbury M.V."/>
            <person name="Petersen B."/>
            <person name="Garde E."/>
            <person name="Heide-Jorgensen M.P."/>
            <person name="Lorenzen E.D."/>
        </authorList>
    </citation>
    <scope>NUCLEOTIDE SEQUENCE [LARGE SCALE GENOMIC DNA]</scope>
</reference>